<dbReference type="InterPro" id="IPR008248">
    <property type="entry name" value="CheB-like"/>
</dbReference>
<dbReference type="PANTHER" id="PTHR42872">
    <property type="entry name" value="PROTEIN-GLUTAMATE METHYLESTERASE/PROTEIN-GLUTAMINE GLUTAMINASE"/>
    <property type="match status" value="1"/>
</dbReference>
<keyword evidence="2 5" id="KW-0145">Chemotaxis</keyword>
<sequence>MGQTAERIRSKGEGVTRVLVVDDSALMRRQLMRMFDAEPDMEVVMARDGADALERVRDFRPHVVTLDIHMPVMDGLECLSRIMTEMPTPVVMVSSLTEQGALATLEAMELGAVDYIQKPGGTVTVDMERVRRELIEKVRAAATARIGGVSDTEIDPAEPVAVTSPRRAETMPVSREGVVLIGVSTGGPRTLESILPELPADFPWPVLVAQHMPSSFTGVFAKRMNERCQLTVTEVDKLTDIRPGGVYIARGDADMVMTNRNGVLKAMPVPSDESGFWHPSVNRLVKSAIEQLPSASIAGVLLTGMGDDGAESMAELYHGGGFTIAESEATAVVWGMPKALIDRGAADMVIPSNLVAQQLLRHLRQVGQNAETA</sequence>
<feature type="domain" description="CheB-type methylesterase" evidence="9">
    <location>
        <begin position="172"/>
        <end position="366"/>
    </location>
</feature>
<dbReference type="Gene3D" id="3.40.50.2300">
    <property type="match status" value="1"/>
</dbReference>
<dbReference type="InterPro" id="IPR000673">
    <property type="entry name" value="Sig_transdc_resp-reg_Me-estase"/>
</dbReference>
<dbReference type="GO" id="GO:0008168">
    <property type="term" value="F:methyltransferase activity"/>
    <property type="evidence" value="ECO:0007669"/>
    <property type="project" value="UniProtKB-KW"/>
</dbReference>
<evidence type="ECO:0000259" key="9">
    <source>
        <dbReference type="PROSITE" id="PS50122"/>
    </source>
</evidence>
<evidence type="ECO:0000256" key="6">
    <source>
        <dbReference type="PROSITE-ProRule" id="PRU00050"/>
    </source>
</evidence>
<dbReference type="CDD" id="cd17541">
    <property type="entry name" value="REC_CheB-like"/>
    <property type="match status" value="1"/>
</dbReference>
<dbReference type="PROSITE" id="PS50122">
    <property type="entry name" value="CHEB"/>
    <property type="match status" value="1"/>
</dbReference>
<dbReference type="InterPro" id="IPR035909">
    <property type="entry name" value="CheB_C"/>
</dbReference>
<keyword evidence="5 7" id="KW-0597">Phosphoprotein</keyword>
<dbReference type="CDD" id="cd16432">
    <property type="entry name" value="CheB_Rec"/>
    <property type="match status" value="1"/>
</dbReference>
<comment type="subcellular location">
    <subcellularLocation>
        <location evidence="5">Cytoplasm</location>
    </subcellularLocation>
</comment>
<feature type="domain" description="Response regulatory" evidence="8">
    <location>
        <begin position="17"/>
        <end position="133"/>
    </location>
</feature>
<dbReference type="Proteomes" id="UP001239019">
    <property type="component" value="Unassembled WGS sequence"/>
</dbReference>
<comment type="caution">
    <text evidence="10">The sequence shown here is derived from an EMBL/GenBank/DDBJ whole genome shotgun (WGS) entry which is preliminary data.</text>
</comment>
<dbReference type="SMART" id="SM00448">
    <property type="entry name" value="REC"/>
    <property type="match status" value="1"/>
</dbReference>
<evidence type="ECO:0000256" key="2">
    <source>
        <dbReference type="ARBA" id="ARBA00022500"/>
    </source>
</evidence>
<protein>
    <recommendedName>
        <fullName evidence="5">Protein-glutamate methylesterase/protein-glutamine glutaminase</fullName>
        <ecNumber evidence="5">3.1.1.61</ecNumber>
        <ecNumber evidence="5">3.5.1.44</ecNumber>
    </recommendedName>
</protein>
<comment type="catalytic activity">
    <reaction evidence="4 5">
        <text>[protein]-L-glutamate 5-O-methyl ester + H2O = L-glutamyl-[protein] + methanol + H(+)</text>
        <dbReference type="Rhea" id="RHEA:23236"/>
        <dbReference type="Rhea" id="RHEA-COMP:10208"/>
        <dbReference type="Rhea" id="RHEA-COMP:10311"/>
        <dbReference type="ChEBI" id="CHEBI:15377"/>
        <dbReference type="ChEBI" id="CHEBI:15378"/>
        <dbReference type="ChEBI" id="CHEBI:17790"/>
        <dbReference type="ChEBI" id="CHEBI:29973"/>
        <dbReference type="ChEBI" id="CHEBI:82795"/>
        <dbReference type="EC" id="3.1.1.61"/>
    </reaction>
</comment>
<evidence type="ECO:0000256" key="3">
    <source>
        <dbReference type="ARBA" id="ARBA00022801"/>
    </source>
</evidence>
<dbReference type="NCBIfam" id="NF001965">
    <property type="entry name" value="PRK00742.1"/>
    <property type="match status" value="1"/>
</dbReference>
<keyword evidence="1 5" id="KW-0963">Cytoplasm</keyword>
<dbReference type="GO" id="GO:0032259">
    <property type="term" value="P:methylation"/>
    <property type="evidence" value="ECO:0007669"/>
    <property type="project" value="UniProtKB-KW"/>
</dbReference>
<gene>
    <name evidence="5 10" type="primary">cheB</name>
    <name evidence="10" type="ORF">RBH19_06025</name>
</gene>
<organism evidence="10 11">
    <name type="scientific">Natronospira bacteriovora</name>
    <dbReference type="NCBI Taxonomy" id="3069753"/>
    <lineage>
        <taxon>Bacteria</taxon>
        <taxon>Pseudomonadati</taxon>
        <taxon>Pseudomonadota</taxon>
        <taxon>Gammaproteobacteria</taxon>
        <taxon>Natronospirales</taxon>
        <taxon>Natronospiraceae</taxon>
        <taxon>Natronospira</taxon>
    </lineage>
</organism>
<dbReference type="Gene3D" id="3.40.50.180">
    <property type="entry name" value="Methylesterase CheB, C-terminal domain"/>
    <property type="match status" value="1"/>
</dbReference>
<dbReference type="InterPro" id="IPR001789">
    <property type="entry name" value="Sig_transdc_resp-reg_receiver"/>
</dbReference>
<evidence type="ECO:0000256" key="4">
    <source>
        <dbReference type="ARBA" id="ARBA00048267"/>
    </source>
</evidence>
<dbReference type="HAMAP" id="MF_00099">
    <property type="entry name" value="CheB_chemtxs"/>
    <property type="match status" value="1"/>
</dbReference>
<dbReference type="PANTHER" id="PTHR42872:SF6">
    <property type="entry name" value="PROTEIN-GLUTAMATE METHYLESTERASE_PROTEIN-GLUTAMINE GLUTAMINASE"/>
    <property type="match status" value="1"/>
</dbReference>
<comment type="catalytic activity">
    <reaction evidence="5">
        <text>L-glutaminyl-[protein] + H2O = L-glutamyl-[protein] + NH4(+)</text>
        <dbReference type="Rhea" id="RHEA:16441"/>
        <dbReference type="Rhea" id="RHEA-COMP:10207"/>
        <dbReference type="Rhea" id="RHEA-COMP:10208"/>
        <dbReference type="ChEBI" id="CHEBI:15377"/>
        <dbReference type="ChEBI" id="CHEBI:28938"/>
        <dbReference type="ChEBI" id="CHEBI:29973"/>
        <dbReference type="ChEBI" id="CHEBI:30011"/>
        <dbReference type="EC" id="3.5.1.44"/>
    </reaction>
</comment>
<feature type="active site" evidence="5 6">
    <location>
        <position position="308"/>
    </location>
</feature>
<feature type="active site" evidence="5 6">
    <location>
        <position position="211"/>
    </location>
</feature>
<dbReference type="Pfam" id="PF00072">
    <property type="entry name" value="Response_reg"/>
    <property type="match status" value="1"/>
</dbReference>
<dbReference type="Pfam" id="PF01339">
    <property type="entry name" value="CheB_methylest"/>
    <property type="match status" value="1"/>
</dbReference>
<comment type="function">
    <text evidence="5">Involved in chemotaxis. Part of a chemotaxis signal transduction system that modulates chemotaxis in response to various stimuli. Catalyzes the demethylation of specific methylglutamate residues introduced into the chemoreceptors (methyl-accepting chemotaxis proteins or MCP) by CheR. Also mediates the irreversible deamidation of specific glutamine residues to glutamic acid.</text>
</comment>
<proteinExistence type="inferred from homology"/>
<evidence type="ECO:0000256" key="5">
    <source>
        <dbReference type="HAMAP-Rule" id="MF_00099"/>
    </source>
</evidence>
<feature type="active site" evidence="5 6">
    <location>
        <position position="184"/>
    </location>
</feature>
<evidence type="ECO:0000256" key="7">
    <source>
        <dbReference type="PROSITE-ProRule" id="PRU00169"/>
    </source>
</evidence>
<dbReference type="PROSITE" id="PS50110">
    <property type="entry name" value="RESPONSE_REGULATORY"/>
    <property type="match status" value="1"/>
</dbReference>
<comment type="domain">
    <text evidence="5">Contains a C-terminal catalytic domain, and an N-terminal region which modulates catalytic activity.</text>
</comment>
<feature type="modified residue" description="4-aspartylphosphate" evidence="5 7">
    <location>
        <position position="67"/>
    </location>
</feature>
<comment type="similarity">
    <text evidence="5">Belongs to the CheB family.</text>
</comment>
<dbReference type="InterPro" id="IPR011006">
    <property type="entry name" value="CheY-like_superfamily"/>
</dbReference>
<keyword evidence="10" id="KW-0808">Transferase</keyword>
<name>A0ABU0W5Z0_9GAMM</name>
<dbReference type="SUPFAM" id="SSF52738">
    <property type="entry name" value="Methylesterase CheB, C-terminal domain"/>
    <property type="match status" value="1"/>
</dbReference>
<dbReference type="GO" id="GO:0008984">
    <property type="term" value="F:protein-glutamate methylesterase activity"/>
    <property type="evidence" value="ECO:0007669"/>
    <property type="project" value="UniProtKB-EC"/>
</dbReference>
<dbReference type="RefSeq" id="WP_306727922.1">
    <property type="nucleotide sequence ID" value="NZ_JAVDDT010000003.1"/>
</dbReference>
<keyword evidence="11" id="KW-1185">Reference proteome</keyword>
<evidence type="ECO:0000256" key="1">
    <source>
        <dbReference type="ARBA" id="ARBA00022490"/>
    </source>
</evidence>
<evidence type="ECO:0000259" key="8">
    <source>
        <dbReference type="PROSITE" id="PS50110"/>
    </source>
</evidence>
<dbReference type="EMBL" id="JAVDDT010000003">
    <property type="protein sequence ID" value="MDQ2069421.1"/>
    <property type="molecule type" value="Genomic_DNA"/>
</dbReference>
<evidence type="ECO:0000313" key="11">
    <source>
        <dbReference type="Proteomes" id="UP001239019"/>
    </source>
</evidence>
<evidence type="ECO:0000313" key="10">
    <source>
        <dbReference type="EMBL" id="MDQ2069421.1"/>
    </source>
</evidence>
<dbReference type="SUPFAM" id="SSF52172">
    <property type="entry name" value="CheY-like"/>
    <property type="match status" value="1"/>
</dbReference>
<comment type="PTM">
    <text evidence="5">Phosphorylated by CheA. Phosphorylation of the N-terminal regulatory domain activates the methylesterase activity.</text>
</comment>
<keyword evidence="3 5" id="KW-0378">Hydrolase</keyword>
<keyword evidence="10" id="KW-0489">Methyltransferase</keyword>
<dbReference type="PIRSF" id="PIRSF000876">
    <property type="entry name" value="RR_chemtxs_CheB"/>
    <property type="match status" value="1"/>
</dbReference>
<accession>A0ABU0W5Z0</accession>
<reference evidence="10 11" key="1">
    <citation type="submission" date="2023-08" db="EMBL/GenBank/DDBJ databases">
        <title>Whole-genome sequencing of halo(alkali)philic microorganisms from hypersaline lakes.</title>
        <authorList>
            <person name="Sorokin D.Y."/>
            <person name="Abbas B."/>
            <person name="Merkel A.Y."/>
        </authorList>
    </citation>
    <scope>NUCLEOTIDE SEQUENCE [LARGE SCALE GENOMIC DNA]</scope>
    <source>
        <strain evidence="10 11">AB-CW4</strain>
    </source>
</reference>
<dbReference type="EC" id="3.1.1.61" evidence="5"/>
<dbReference type="EC" id="3.5.1.44" evidence="5"/>